<keyword evidence="1" id="KW-0732">Signal</keyword>
<evidence type="ECO:0000256" key="1">
    <source>
        <dbReference type="SAM" id="SignalP"/>
    </source>
</evidence>
<evidence type="ECO:0000313" key="2">
    <source>
        <dbReference type="EMBL" id="KAH9493474.1"/>
    </source>
</evidence>
<accession>A0A922HH38</accession>
<evidence type="ECO:0000313" key="3">
    <source>
        <dbReference type="Proteomes" id="UP000790347"/>
    </source>
</evidence>
<keyword evidence="3" id="KW-1185">Reference proteome</keyword>
<feature type="signal peptide" evidence="1">
    <location>
        <begin position="1"/>
        <end position="23"/>
    </location>
</feature>
<reference evidence="2" key="1">
    <citation type="submission" date="2013-05" db="EMBL/GenBank/DDBJ databases">
        <authorList>
            <person name="Yim A.K.Y."/>
            <person name="Chan T.F."/>
            <person name="Ji K.M."/>
            <person name="Liu X.Y."/>
            <person name="Zhou J.W."/>
            <person name="Li R.Q."/>
            <person name="Yang K.Y."/>
            <person name="Li J."/>
            <person name="Li M."/>
            <person name="Law P.T.W."/>
            <person name="Wu Y.L."/>
            <person name="Cai Z.L."/>
            <person name="Qin H."/>
            <person name="Bao Y."/>
            <person name="Leung R.K.K."/>
            <person name="Ng P.K.S."/>
            <person name="Zou J."/>
            <person name="Zhong X.J."/>
            <person name="Ran P.X."/>
            <person name="Zhong N.S."/>
            <person name="Liu Z.G."/>
            <person name="Tsui S.K.W."/>
        </authorList>
    </citation>
    <scope>NUCLEOTIDE SEQUENCE</scope>
    <source>
        <strain evidence="2">Derf</strain>
        <tissue evidence="2">Whole organism</tissue>
    </source>
</reference>
<sequence>MEKLKTFSILFCVICSNLNLSMIDNNNHINMDDHCISCHRHYCEWPIFLLASINHKVMTTTNIRQR</sequence>
<organism evidence="2 3">
    <name type="scientific">Dermatophagoides farinae</name>
    <name type="common">American house dust mite</name>
    <dbReference type="NCBI Taxonomy" id="6954"/>
    <lineage>
        <taxon>Eukaryota</taxon>
        <taxon>Metazoa</taxon>
        <taxon>Ecdysozoa</taxon>
        <taxon>Arthropoda</taxon>
        <taxon>Chelicerata</taxon>
        <taxon>Arachnida</taxon>
        <taxon>Acari</taxon>
        <taxon>Acariformes</taxon>
        <taxon>Sarcoptiformes</taxon>
        <taxon>Astigmata</taxon>
        <taxon>Psoroptidia</taxon>
        <taxon>Analgoidea</taxon>
        <taxon>Pyroglyphidae</taxon>
        <taxon>Dermatophagoidinae</taxon>
        <taxon>Dermatophagoides</taxon>
    </lineage>
</organism>
<comment type="caution">
    <text evidence="2">The sequence shown here is derived from an EMBL/GenBank/DDBJ whole genome shotgun (WGS) entry which is preliminary data.</text>
</comment>
<proteinExistence type="predicted"/>
<dbReference type="Proteomes" id="UP000790347">
    <property type="component" value="Unassembled WGS sequence"/>
</dbReference>
<reference evidence="2" key="2">
    <citation type="journal article" date="2022" name="Res Sq">
        <title>Comparative Genomics Reveals Insights into the Divergent Evolution of Astigmatic Mites and Household Pest Adaptations.</title>
        <authorList>
            <person name="Xiong Q."/>
            <person name="Wan A.T.-Y."/>
            <person name="Liu X.-Y."/>
            <person name="Fung C.S.-H."/>
            <person name="Xiao X."/>
            <person name="Malainual N."/>
            <person name="Hou J."/>
            <person name="Wang L."/>
            <person name="Wang M."/>
            <person name="Yang K."/>
            <person name="Cui Y."/>
            <person name="Leung E."/>
            <person name="Nong W."/>
            <person name="Shin S.-K."/>
            <person name="Au S."/>
            <person name="Jeong K.Y."/>
            <person name="Chew F.T."/>
            <person name="Hui J."/>
            <person name="Leung T.F."/>
            <person name="Tungtrongchitr A."/>
            <person name="Zhong N."/>
            <person name="Liu Z."/>
            <person name="Tsui S."/>
        </authorList>
    </citation>
    <scope>NUCLEOTIDE SEQUENCE</scope>
    <source>
        <strain evidence="2">Derf</strain>
        <tissue evidence="2">Whole organism</tissue>
    </source>
</reference>
<gene>
    <name evidence="2" type="ORF">DERF_014218</name>
</gene>
<dbReference type="EMBL" id="ASGP02000008">
    <property type="protein sequence ID" value="KAH9493474.1"/>
    <property type="molecule type" value="Genomic_DNA"/>
</dbReference>
<protein>
    <submittedName>
        <fullName evidence="2">Uncharacterized protein</fullName>
    </submittedName>
</protein>
<name>A0A922HH38_DERFA</name>
<dbReference type="AlphaFoldDB" id="A0A922HH38"/>
<feature type="chain" id="PRO_5037103240" evidence="1">
    <location>
        <begin position="24"/>
        <end position="66"/>
    </location>
</feature>